<proteinExistence type="predicted"/>
<keyword evidence="3" id="KW-1185">Reference proteome</keyword>
<dbReference type="AlphaFoldDB" id="A0A8R1TRQ5"/>
<keyword evidence="1" id="KW-0812">Transmembrane</keyword>
<dbReference type="EnsemblMetazoa" id="OVOC3449.1">
    <property type="protein sequence ID" value="OVOC3449.1"/>
    <property type="gene ID" value="WBGene00240258"/>
</dbReference>
<organism evidence="2 3">
    <name type="scientific">Onchocerca volvulus</name>
    <dbReference type="NCBI Taxonomy" id="6282"/>
    <lineage>
        <taxon>Eukaryota</taxon>
        <taxon>Metazoa</taxon>
        <taxon>Ecdysozoa</taxon>
        <taxon>Nematoda</taxon>
        <taxon>Chromadorea</taxon>
        <taxon>Rhabditida</taxon>
        <taxon>Spirurina</taxon>
        <taxon>Spiruromorpha</taxon>
        <taxon>Filarioidea</taxon>
        <taxon>Onchocercidae</taxon>
        <taxon>Onchocerca</taxon>
    </lineage>
</organism>
<evidence type="ECO:0000256" key="1">
    <source>
        <dbReference type="SAM" id="Phobius"/>
    </source>
</evidence>
<keyword evidence="1" id="KW-0472">Membrane</keyword>
<feature type="transmembrane region" description="Helical" evidence="1">
    <location>
        <begin position="123"/>
        <end position="141"/>
    </location>
</feature>
<dbReference type="Proteomes" id="UP000024404">
    <property type="component" value="Unassembled WGS sequence"/>
</dbReference>
<protein>
    <submittedName>
        <fullName evidence="2">Uncharacterized protein</fullName>
    </submittedName>
</protein>
<reference evidence="3" key="1">
    <citation type="submission" date="2013-10" db="EMBL/GenBank/DDBJ databases">
        <title>Genome sequencing of Onchocerca volvulus.</title>
        <authorList>
            <person name="Cotton J."/>
            <person name="Tsai J."/>
            <person name="Stanley E."/>
            <person name="Tracey A."/>
            <person name="Holroyd N."/>
            <person name="Lustigman S."/>
            <person name="Berriman M."/>
        </authorList>
    </citation>
    <scope>NUCLEOTIDE SEQUENCE</scope>
</reference>
<reference evidence="2" key="2">
    <citation type="submission" date="2022-06" db="UniProtKB">
        <authorList>
            <consortium name="EnsemblMetazoa"/>
        </authorList>
    </citation>
    <scope>IDENTIFICATION</scope>
</reference>
<name>A0A8R1TRQ5_ONCVO</name>
<sequence length="142" mass="16064">MKKFETNFRIGLLPITFTYVCFGLALTTIAIDDGSKYARKVQHLGQKIKNVAATKIWFGGKMLKVSEILHAVGEKCGIDSSVIDKIDLDTLVQKVVDINEGKIPATNEDLLPPSPRKESCKMYLFHFIFKIFCLHHLFYGIE</sequence>
<dbReference type="EMBL" id="CMVM020000114">
    <property type="status" value="NOT_ANNOTATED_CDS"/>
    <property type="molecule type" value="Genomic_DNA"/>
</dbReference>
<feature type="transmembrane region" description="Helical" evidence="1">
    <location>
        <begin position="12"/>
        <end position="31"/>
    </location>
</feature>
<evidence type="ECO:0000313" key="2">
    <source>
        <dbReference type="EnsemblMetazoa" id="OVOC3449.1"/>
    </source>
</evidence>
<evidence type="ECO:0000313" key="3">
    <source>
        <dbReference type="Proteomes" id="UP000024404"/>
    </source>
</evidence>
<dbReference type="OMA" id="ETNFRIG"/>
<accession>A0A8R1TRQ5</accession>
<keyword evidence="1" id="KW-1133">Transmembrane helix</keyword>